<gene>
    <name evidence="1" type="ORF">UFOPK3914_01973</name>
</gene>
<dbReference type="SUPFAM" id="SSF56112">
    <property type="entry name" value="Protein kinase-like (PK-like)"/>
    <property type="match status" value="1"/>
</dbReference>
<dbReference type="AlphaFoldDB" id="A0A6J7NX44"/>
<dbReference type="EMBL" id="CAFBOG010000264">
    <property type="protein sequence ID" value="CAB4998050.1"/>
    <property type="molecule type" value="Genomic_DNA"/>
</dbReference>
<protein>
    <submittedName>
        <fullName evidence="1">Unannotated protein</fullName>
    </submittedName>
</protein>
<reference evidence="1" key="1">
    <citation type="submission" date="2020-05" db="EMBL/GenBank/DDBJ databases">
        <authorList>
            <person name="Chiriac C."/>
            <person name="Salcher M."/>
            <person name="Ghai R."/>
            <person name="Kavagutti S V."/>
        </authorList>
    </citation>
    <scope>NUCLEOTIDE SEQUENCE</scope>
</reference>
<organism evidence="1">
    <name type="scientific">freshwater metagenome</name>
    <dbReference type="NCBI Taxonomy" id="449393"/>
    <lineage>
        <taxon>unclassified sequences</taxon>
        <taxon>metagenomes</taxon>
        <taxon>ecological metagenomes</taxon>
    </lineage>
</organism>
<evidence type="ECO:0000313" key="1">
    <source>
        <dbReference type="EMBL" id="CAB4998050.1"/>
    </source>
</evidence>
<dbReference type="Gene3D" id="1.10.510.10">
    <property type="entry name" value="Transferase(Phosphotransferase) domain 1"/>
    <property type="match status" value="1"/>
</dbReference>
<dbReference type="InterPro" id="IPR011009">
    <property type="entry name" value="Kinase-like_dom_sf"/>
</dbReference>
<proteinExistence type="predicted"/>
<sequence length="460" mass="48877">MTSKAAERVSSTKISHKLVHGQRILVKSATGRERSRLRHEAEVLGLLHLSAVVDMLELKEEDDQTLLLLLDNGPRTLLWPLDMTGEELLRALQRCCTAVEQLHEAGWSHGSLRPEHVLLGARGRPKLCSLGDSQPLLHLSNEKAASAIQGDVDQLAAMFAHVANFQIASMSRSDRWRWRQQSRTLRQIAELNETSTAALTTTELTTAVGELRSRSINPLLRRSRATTRRATPAPGPARGLVTLGAAAAGIALLFSAGFALTASSKTPSQTDSAQAAPWLPDASTSATTVPATLVPATTVPDTSLADASLPATKLPDSSGGGCGLWPMLNNGSGLGVDIDGDSCPDHVEIAGQFITVDDLTYQVGLPQDRLAVGDWDCDGRATALLLRPSTGELFEFSAWAKPGETAQSELVSTIAEAADLAGERITDSTAAEKISCDRALVALIDGSQVDPFSQPAKAKP</sequence>
<name>A0A6J7NX44_9ZZZZ</name>
<accession>A0A6J7NX44</accession>